<keyword evidence="2" id="KW-0597">Phosphoprotein</keyword>
<dbReference type="PANTHER" id="PTHR44845:SF6">
    <property type="entry name" value="BETA-ALANINE-ACTIVATING ENZYME"/>
    <property type="match status" value="1"/>
</dbReference>
<dbReference type="InterPro" id="IPR013120">
    <property type="entry name" value="FAR_NAD-bd"/>
</dbReference>
<sequence length="386" mass="40269">MRPYDALRPHAVLLTGATGSLGSRICAHLLTATAATVHCLVRAADAASASARLTERLRAAGLTEETYRDRVVAVPGDLADHRLGLGARSYDALAETTGLIVHCGATVNLAADYEQLAPVNLGGTRAVVAFAERHALLTGRPAHLNHVSTLGSLLGARAAGLPAVDERTRASPQTAGPLGYPRSKAAAEGEVRAAADRGVRVTVFRPGVVTADGGATAGFESDLLVPLLRAAVALGAVPRTDAALPVATADTVAGAVVRLAGLPQESGDRTFHLVGPRPLELADLFAAVRRAGFPLEPVPVDLWWQRLDDSDHPAVREMLALSGVYRYTLAPDPAQRAPEVHSARTWEALEAAGVRAPDLDAAFLDGLVGSLIAQRTLPSPVRTHRA</sequence>
<dbReference type="Proteomes" id="UP000317940">
    <property type="component" value="Unassembled WGS sequence"/>
</dbReference>
<keyword evidence="5" id="KW-1185">Reference proteome</keyword>
<evidence type="ECO:0000256" key="2">
    <source>
        <dbReference type="ARBA" id="ARBA00022553"/>
    </source>
</evidence>
<name>A0A561TSD2_9ACTN</name>
<accession>A0A561TSD2</accession>
<organism evidence="4 5">
    <name type="scientific">Kitasatospora viridis</name>
    <dbReference type="NCBI Taxonomy" id="281105"/>
    <lineage>
        <taxon>Bacteria</taxon>
        <taxon>Bacillati</taxon>
        <taxon>Actinomycetota</taxon>
        <taxon>Actinomycetes</taxon>
        <taxon>Kitasatosporales</taxon>
        <taxon>Streptomycetaceae</taxon>
        <taxon>Kitasatospora</taxon>
    </lineage>
</organism>
<evidence type="ECO:0000313" key="5">
    <source>
        <dbReference type="Proteomes" id="UP000317940"/>
    </source>
</evidence>
<gene>
    <name evidence="4" type="ORF">FHX73_1363</name>
</gene>
<keyword evidence="1" id="KW-0596">Phosphopantetheine</keyword>
<protein>
    <submittedName>
        <fullName evidence="4">Thioester reductase-like protein</fullName>
    </submittedName>
</protein>
<dbReference type="EMBL" id="VIWT01000003">
    <property type="protein sequence ID" value="TWF90019.1"/>
    <property type="molecule type" value="Genomic_DNA"/>
</dbReference>
<dbReference type="Pfam" id="PF07993">
    <property type="entry name" value="NAD_binding_4"/>
    <property type="match status" value="1"/>
</dbReference>
<dbReference type="PANTHER" id="PTHR44845">
    <property type="entry name" value="CARRIER DOMAIN-CONTAINING PROTEIN"/>
    <property type="match status" value="1"/>
</dbReference>
<dbReference type="OrthoDB" id="9778690at2"/>
<dbReference type="SUPFAM" id="SSF51735">
    <property type="entry name" value="NAD(P)-binding Rossmann-fold domains"/>
    <property type="match status" value="1"/>
</dbReference>
<proteinExistence type="predicted"/>
<feature type="domain" description="Thioester reductase (TE)" evidence="3">
    <location>
        <begin position="14"/>
        <end position="255"/>
    </location>
</feature>
<evidence type="ECO:0000313" key="4">
    <source>
        <dbReference type="EMBL" id="TWF90019.1"/>
    </source>
</evidence>
<dbReference type="NCBIfam" id="TIGR01746">
    <property type="entry name" value="Thioester-redct"/>
    <property type="match status" value="1"/>
</dbReference>
<comment type="caution">
    <text evidence="4">The sequence shown here is derived from an EMBL/GenBank/DDBJ whole genome shotgun (WGS) entry which is preliminary data.</text>
</comment>
<dbReference type="AlphaFoldDB" id="A0A561TSD2"/>
<dbReference type="InterPro" id="IPR036291">
    <property type="entry name" value="NAD(P)-bd_dom_sf"/>
</dbReference>
<reference evidence="4 5" key="1">
    <citation type="submission" date="2019-06" db="EMBL/GenBank/DDBJ databases">
        <title>Sequencing the genomes of 1000 actinobacteria strains.</title>
        <authorList>
            <person name="Klenk H.-P."/>
        </authorList>
    </citation>
    <scope>NUCLEOTIDE SEQUENCE [LARGE SCALE GENOMIC DNA]</scope>
    <source>
        <strain evidence="4 5">DSM 44826</strain>
    </source>
</reference>
<evidence type="ECO:0000256" key="1">
    <source>
        <dbReference type="ARBA" id="ARBA00022450"/>
    </source>
</evidence>
<dbReference type="InterPro" id="IPR010080">
    <property type="entry name" value="Thioester_reductase-like_dom"/>
</dbReference>
<dbReference type="Gene3D" id="3.40.50.720">
    <property type="entry name" value="NAD(P)-binding Rossmann-like Domain"/>
    <property type="match status" value="1"/>
</dbReference>
<dbReference type="RefSeq" id="WP_145909270.1">
    <property type="nucleotide sequence ID" value="NZ_BAAAMZ010000001.1"/>
</dbReference>
<evidence type="ECO:0000259" key="3">
    <source>
        <dbReference type="Pfam" id="PF07993"/>
    </source>
</evidence>